<feature type="chain" id="PRO_5020395659" evidence="2">
    <location>
        <begin position="24"/>
        <end position="630"/>
    </location>
</feature>
<keyword evidence="2" id="KW-0732">Signal</keyword>
<evidence type="ECO:0000313" key="4">
    <source>
        <dbReference type="EMBL" id="TCO54031.1"/>
    </source>
</evidence>
<dbReference type="OrthoDB" id="4281716at2"/>
<evidence type="ECO:0000259" key="3">
    <source>
        <dbReference type="Pfam" id="PF00144"/>
    </source>
</evidence>
<dbReference type="EMBL" id="SLWS01000009">
    <property type="protein sequence ID" value="TCO54031.1"/>
    <property type="molecule type" value="Genomic_DNA"/>
</dbReference>
<accession>A0A4R2J5B1</accession>
<sequence>MIVPALISAVLSLGVAQPVMSTAAVSSQAAAQEAARVFDTELPARLADFHIPGAAVVVVAGGKQVFASGYGVSNTDTQAKVDPERTGFLINSVGKSVAATAAMQLVEQGKLDLNADVNTYLTTFKIPDTFPDKPITLYNLLTHTAGFEDKVYGTFTPKAEKLPSLADHLAEDIPTRVHPPGEYTVYSNYGFALVGRLVEIASGVSYADYVRQHVFAPLGMTHSTVAEPTPTQIDATLATGYRWDGDKQVVPPADYGPEPPAGDGNIATPTDMGRYLLGQLSPGILRQDTLERMHGAAFRNDPRLPGMGLGFSERYVNGQRLVTKGGDSQGYFADIELLPEQGVGIFVAFNGGSMSGDAAELGTELLQKFMDRFHPATPAPAHTSIGDGATFAGTYGETRLDFDSFTKVRALATAVDVTAEPDGSLTTNGLGSTTRHWIKTAPGLFTEQGGETQIAFRDIGDGKHLLFTGDDADVTLEQLSWYATSTVHGWVAAIALLLLLAAAFGWPIAAFVRRHKARHPRGARVAIVLAWAAGSAVLLFTAGFAVLLSDLSGFGVALTSGGSPVLTASLLLLDAGLVLAGGSVVCAGLAWRHRWWRPSGRIIYTVVTLAVVAFLAVASYYNLVGQPYIA</sequence>
<dbReference type="AlphaFoldDB" id="A0A4R2J5B1"/>
<dbReference type="RefSeq" id="WP_132123045.1">
    <property type="nucleotide sequence ID" value="NZ_SLWS01000009.1"/>
</dbReference>
<gene>
    <name evidence="4" type="ORF">EV192_10911</name>
</gene>
<proteinExistence type="predicted"/>
<dbReference type="PANTHER" id="PTHR46825:SF9">
    <property type="entry name" value="BETA-LACTAMASE-RELATED DOMAIN-CONTAINING PROTEIN"/>
    <property type="match status" value="1"/>
</dbReference>
<feature type="signal peptide" evidence="2">
    <location>
        <begin position="1"/>
        <end position="23"/>
    </location>
</feature>
<comment type="caution">
    <text evidence="4">The sequence shown here is derived from an EMBL/GenBank/DDBJ whole genome shotgun (WGS) entry which is preliminary data.</text>
</comment>
<dbReference type="PANTHER" id="PTHR46825">
    <property type="entry name" value="D-ALANYL-D-ALANINE-CARBOXYPEPTIDASE/ENDOPEPTIDASE AMPH"/>
    <property type="match status" value="1"/>
</dbReference>
<keyword evidence="5" id="KW-1185">Reference proteome</keyword>
<dbReference type="Pfam" id="PF00144">
    <property type="entry name" value="Beta-lactamase"/>
    <property type="match status" value="1"/>
</dbReference>
<feature type="transmembrane region" description="Helical" evidence="1">
    <location>
        <begin position="524"/>
        <end position="548"/>
    </location>
</feature>
<dbReference type="Gene3D" id="3.40.710.10">
    <property type="entry name" value="DD-peptidase/beta-lactamase superfamily"/>
    <property type="match status" value="1"/>
</dbReference>
<feature type="transmembrane region" description="Helical" evidence="1">
    <location>
        <begin position="568"/>
        <end position="590"/>
    </location>
</feature>
<keyword evidence="1" id="KW-1133">Transmembrane helix</keyword>
<dbReference type="InterPro" id="IPR050491">
    <property type="entry name" value="AmpC-like"/>
</dbReference>
<evidence type="ECO:0000313" key="5">
    <source>
        <dbReference type="Proteomes" id="UP000295680"/>
    </source>
</evidence>
<evidence type="ECO:0000256" key="1">
    <source>
        <dbReference type="SAM" id="Phobius"/>
    </source>
</evidence>
<feature type="transmembrane region" description="Helical" evidence="1">
    <location>
        <begin position="490"/>
        <end position="512"/>
    </location>
</feature>
<dbReference type="Proteomes" id="UP000295680">
    <property type="component" value="Unassembled WGS sequence"/>
</dbReference>
<dbReference type="InterPro" id="IPR001466">
    <property type="entry name" value="Beta-lactam-related"/>
</dbReference>
<organism evidence="4 5">
    <name type="scientific">Actinocrispum wychmicini</name>
    <dbReference type="NCBI Taxonomy" id="1213861"/>
    <lineage>
        <taxon>Bacteria</taxon>
        <taxon>Bacillati</taxon>
        <taxon>Actinomycetota</taxon>
        <taxon>Actinomycetes</taxon>
        <taxon>Pseudonocardiales</taxon>
        <taxon>Pseudonocardiaceae</taxon>
        <taxon>Actinocrispum</taxon>
    </lineage>
</organism>
<reference evidence="4 5" key="1">
    <citation type="submission" date="2019-03" db="EMBL/GenBank/DDBJ databases">
        <title>Genomic Encyclopedia of Type Strains, Phase IV (KMG-IV): sequencing the most valuable type-strain genomes for metagenomic binning, comparative biology and taxonomic classification.</title>
        <authorList>
            <person name="Goeker M."/>
        </authorList>
    </citation>
    <scope>NUCLEOTIDE SEQUENCE [LARGE SCALE GENOMIC DNA]</scope>
    <source>
        <strain evidence="4 5">DSM 45934</strain>
    </source>
</reference>
<dbReference type="SUPFAM" id="SSF56601">
    <property type="entry name" value="beta-lactamase/transpeptidase-like"/>
    <property type="match status" value="1"/>
</dbReference>
<keyword evidence="1" id="KW-0472">Membrane</keyword>
<evidence type="ECO:0000256" key="2">
    <source>
        <dbReference type="SAM" id="SignalP"/>
    </source>
</evidence>
<protein>
    <submittedName>
        <fullName evidence="4">CubicO group peptidase (Beta-lactamase class C family)</fullName>
    </submittedName>
</protein>
<feature type="transmembrane region" description="Helical" evidence="1">
    <location>
        <begin position="602"/>
        <end position="621"/>
    </location>
</feature>
<feature type="domain" description="Beta-lactamase-related" evidence="3">
    <location>
        <begin position="44"/>
        <end position="360"/>
    </location>
</feature>
<keyword evidence="1" id="KW-0812">Transmembrane</keyword>
<name>A0A4R2J5B1_9PSEU</name>
<dbReference type="InterPro" id="IPR012338">
    <property type="entry name" value="Beta-lactam/transpept-like"/>
</dbReference>